<dbReference type="InterPro" id="IPR036899">
    <property type="entry name" value="Ribosomal_uL13_sf"/>
</dbReference>
<evidence type="ECO:0000313" key="5">
    <source>
        <dbReference type="EMBL" id="VAX36181.1"/>
    </source>
</evidence>
<comment type="similarity">
    <text evidence="1">Belongs to the universal ribosomal protein uL13 family.</text>
</comment>
<dbReference type="EMBL" id="UOGL01000037">
    <property type="protein sequence ID" value="VAX36181.1"/>
    <property type="molecule type" value="Genomic_DNA"/>
</dbReference>
<dbReference type="InterPro" id="IPR005823">
    <property type="entry name" value="Ribosomal_uL13_bac-type"/>
</dbReference>
<accession>A0A3B1DBH5</accession>
<feature type="region of interest" description="Disordered" evidence="4">
    <location>
        <begin position="141"/>
        <end position="161"/>
    </location>
</feature>
<dbReference type="NCBIfam" id="TIGR01066">
    <property type="entry name" value="rplM_bact"/>
    <property type="match status" value="1"/>
</dbReference>
<dbReference type="GO" id="GO:0022625">
    <property type="term" value="C:cytosolic large ribosomal subunit"/>
    <property type="evidence" value="ECO:0007669"/>
    <property type="project" value="TreeGrafter"/>
</dbReference>
<dbReference type="InterPro" id="IPR023563">
    <property type="entry name" value="Ribosomal_uL13_CS"/>
</dbReference>
<dbReference type="Gene3D" id="3.90.1180.10">
    <property type="entry name" value="Ribosomal protein L13"/>
    <property type="match status" value="1"/>
</dbReference>
<dbReference type="GO" id="GO:0006412">
    <property type="term" value="P:translation"/>
    <property type="evidence" value="ECO:0007669"/>
    <property type="project" value="InterPro"/>
</dbReference>
<sequence>MIKTFMAKKEIIEPGWFLLDVDGMIVGRIATQIAKVLMGKNKPTYTPHVDCGDYVVVVNAERIRFSGESLSHESHPYFSTKMHTSTYERYSGYPSGRKIRTAADLLESKPEMILQEAVRRMLPKNKLGRVMLKKLRLFVGTEHEHQAQKPEPWPDYLMPSR</sequence>
<dbReference type="PIRSF" id="PIRSF002181">
    <property type="entry name" value="Ribosomal_L13"/>
    <property type="match status" value="1"/>
</dbReference>
<evidence type="ECO:0000256" key="3">
    <source>
        <dbReference type="ARBA" id="ARBA00023274"/>
    </source>
</evidence>
<dbReference type="GO" id="GO:0017148">
    <property type="term" value="P:negative regulation of translation"/>
    <property type="evidence" value="ECO:0007669"/>
    <property type="project" value="TreeGrafter"/>
</dbReference>
<evidence type="ECO:0000256" key="2">
    <source>
        <dbReference type="ARBA" id="ARBA00022980"/>
    </source>
</evidence>
<evidence type="ECO:0000256" key="1">
    <source>
        <dbReference type="ARBA" id="ARBA00006227"/>
    </source>
</evidence>
<keyword evidence="3" id="KW-0687">Ribonucleoprotein</keyword>
<dbReference type="InterPro" id="IPR005822">
    <property type="entry name" value="Ribosomal_uL13"/>
</dbReference>
<dbReference type="AlphaFoldDB" id="A0A3B1DBH5"/>
<gene>
    <name evidence="5" type="ORF">MNBD_PLANCTO02-106</name>
</gene>
<dbReference type="PROSITE" id="PS00783">
    <property type="entry name" value="RIBOSOMAL_L13"/>
    <property type="match status" value="1"/>
</dbReference>
<proteinExistence type="inferred from homology"/>
<organism evidence="5">
    <name type="scientific">hydrothermal vent metagenome</name>
    <dbReference type="NCBI Taxonomy" id="652676"/>
    <lineage>
        <taxon>unclassified sequences</taxon>
        <taxon>metagenomes</taxon>
        <taxon>ecological metagenomes</taxon>
    </lineage>
</organism>
<dbReference type="Pfam" id="PF00572">
    <property type="entry name" value="Ribosomal_L13"/>
    <property type="match status" value="1"/>
</dbReference>
<keyword evidence="2 5" id="KW-0689">Ribosomal protein</keyword>
<dbReference type="SUPFAM" id="SSF52161">
    <property type="entry name" value="Ribosomal protein L13"/>
    <property type="match status" value="1"/>
</dbReference>
<dbReference type="GO" id="GO:0003735">
    <property type="term" value="F:structural constituent of ribosome"/>
    <property type="evidence" value="ECO:0007669"/>
    <property type="project" value="InterPro"/>
</dbReference>
<evidence type="ECO:0000256" key="4">
    <source>
        <dbReference type="SAM" id="MobiDB-lite"/>
    </source>
</evidence>
<dbReference type="PANTHER" id="PTHR11545">
    <property type="entry name" value="RIBOSOMAL PROTEIN L13"/>
    <property type="match status" value="1"/>
</dbReference>
<name>A0A3B1DBH5_9ZZZZ</name>
<dbReference type="HAMAP" id="MF_01366">
    <property type="entry name" value="Ribosomal_uL13"/>
    <property type="match status" value="1"/>
</dbReference>
<dbReference type="GO" id="GO:0003729">
    <property type="term" value="F:mRNA binding"/>
    <property type="evidence" value="ECO:0007669"/>
    <property type="project" value="TreeGrafter"/>
</dbReference>
<protein>
    <submittedName>
        <fullName evidence="5">LSU ribosomal protein L13p (L13Ae)</fullName>
    </submittedName>
</protein>
<dbReference type="PANTHER" id="PTHR11545:SF2">
    <property type="entry name" value="LARGE RIBOSOMAL SUBUNIT PROTEIN UL13M"/>
    <property type="match status" value="1"/>
</dbReference>
<dbReference type="CDD" id="cd00392">
    <property type="entry name" value="Ribosomal_L13"/>
    <property type="match status" value="1"/>
</dbReference>
<reference evidence="5" key="1">
    <citation type="submission" date="2018-06" db="EMBL/GenBank/DDBJ databases">
        <authorList>
            <person name="Zhirakovskaya E."/>
        </authorList>
    </citation>
    <scope>NUCLEOTIDE SEQUENCE</scope>
</reference>